<dbReference type="Gene3D" id="3.30.920.20">
    <property type="entry name" value="Gas2-like domain"/>
    <property type="match status" value="1"/>
</dbReference>
<evidence type="ECO:0000256" key="6">
    <source>
        <dbReference type="SAM" id="MobiDB-lite"/>
    </source>
</evidence>
<dbReference type="CDD" id="cd00051">
    <property type="entry name" value="EFh"/>
    <property type="match status" value="1"/>
</dbReference>
<feature type="region of interest" description="Disordered" evidence="6">
    <location>
        <begin position="1"/>
        <end position="166"/>
    </location>
</feature>
<evidence type="ECO:0000259" key="8">
    <source>
        <dbReference type="PROSITE" id="PS51460"/>
    </source>
</evidence>
<comment type="subcellular location">
    <subcellularLocation>
        <location evidence="1">Cytoplasm</location>
        <location evidence="1">Cytoskeleton</location>
    </subcellularLocation>
</comment>
<keyword evidence="5" id="KW-0206">Cytoskeleton</keyword>
<feature type="domain" description="EF-hand" evidence="7">
    <location>
        <begin position="1719"/>
        <end position="1754"/>
    </location>
</feature>
<dbReference type="SMART" id="SM00054">
    <property type="entry name" value="EFh"/>
    <property type="match status" value="2"/>
</dbReference>
<dbReference type="Gene3D" id="1.10.238.10">
    <property type="entry name" value="EF-hand"/>
    <property type="match status" value="1"/>
</dbReference>
<dbReference type="SUPFAM" id="SSF143575">
    <property type="entry name" value="GAS2 domain-like"/>
    <property type="match status" value="1"/>
</dbReference>
<feature type="compositionally biased region" description="Basic and acidic residues" evidence="6">
    <location>
        <begin position="139"/>
        <end position="158"/>
    </location>
</feature>
<reference evidence="9" key="1">
    <citation type="submission" date="2025-08" db="UniProtKB">
        <authorList>
            <consortium name="Ensembl"/>
        </authorList>
    </citation>
    <scope>IDENTIFICATION</scope>
</reference>
<dbReference type="Pfam" id="PF13499">
    <property type="entry name" value="EF-hand_7"/>
    <property type="match status" value="1"/>
</dbReference>
<dbReference type="PANTHER" id="PTHR23169:SF33">
    <property type="entry name" value="MICROTUBULE-ACTIN CROSS-LINKING FACTOR 1, ISOFORMS 1_2_3_5"/>
    <property type="match status" value="1"/>
</dbReference>
<sequence>MGNLISRPSCLGQKSKHVRSDEDFLKECYQRRREWHPPEQHGEDKNEDAVKNTARQDTNTEREAERDRERQEIDSKREEGTQTPISDKPFRSSPASTIRSTSTLDNAWQSSPSPVKSSRNGTLTRRTVPPEFARSPLAHPDKSATERRASFQRRDSREGSPWSWKTVASREVTEVTEVTETSSLINCFIIVLKGTRSSLALRDVSTDSESFLHNLEALLTWVYEIEELTANQKPPSSEVKVVKAQLQEQKLLLRLLTDRRRSMDSMMSEGPRLIETHPGEEREHAKVKLSTLKRKWEALQLEAEQRSATFTEYAKLSLSKNYCMIQFLLTNHNSQWEAQQVQEKIDALRIRCSVLSLSSLDVLQRLEQALEASSRCTSSQEDLHLWLGRIERELLCVAGTQTHSGDAVLCAAERQRVKLEQAVVKEMAWFRDTALSLEKLKIINLDQELIAEQLYEQKVGTLIFHICSCYCHLSTQTPIDALQEQCNTTSATNSHVVLQLEHAQSLLLQFSEGLAEVSPWLEETQTLIGQLSLSTISYEAFRQQQDLLQGLRESIAEHRPLIGRLSTLAKCLSELNPIQGENFCHKATEAEEQHRAIRDRVRETASLLEESLPRFTQLNERMTLIRESLDRLHSRIQTPTSLQGLTPRIQEQLQDNKHALAELSKLELETKYHSYRMDISLPSIYVILAIQERAYSLSQLWIETHTQAQERESWLLKLLDLALKFWNDVSDVTAVCLDILRNVRDQHCCMKLFTLPQYNLPHSFCLQTLREDIDSLQGDLDTLGVLGVDLMSACGDTDKPDVTKSLDELYCTWNNLSKLWTECHRKLEESFQMALHYQDTMQGLFEWLKSAELKSTEEFMVETDLQLVKEQLCDLKEFKRELYQKKIEIESLNHHFVCRLSPGSERPGSVSPLCDFRQRWESLESETVNRQHQLECALLGLGQFQNTLDELHTWLSRTAEQLEGSQLISIDLQACEIELAKHKVLRNDVMSHVRTIESLNQAGRGLLEVGSGDSPHGLQSRLEQLNESWEFVRCETERRQLELENRLSQVQDVTIEIQDLLQWLENTDLRLSSSKTMWGMPDSASERLSAHLVREMRPLTLKTEKLHPNKSNVARGSNTEHSLSILEQKWASVYSKVQERKAKLTEGLSLAKEFHSNIQELLTKMSKCDESIVLLPAPSFVLDTVCTQLQNHKTLVNEVNVYGEKKATVESTGCRLIELSRKEDCDVIHNLIMTVQDRFKKLQQHTSERGRVLEEVRKNSKQFNESWCLLVDWMAEVEQTLDTHKEIGVSHEEIKQQLAEQKEFQKLLRSKRPMYEATLKSGRSLHERAQTSHDRQHLENLLAELKDTWDTISGKSMERQHKLEEALLFSGRFTDALQALNDWLYRAEPQLAEDVPVGGDKDMVNNLIDKHKAFQKELGKRAGCIKTLKRSVRDLTRSSTADAHWLQEQMGELECRWEAVCKLSVSKQDRLEAALQQSERFDGLVHTFMERLTEVERILKYGVIPEEEESLLAFYKQHKESMRALQAQAVELENIRCLGEEILVSCHPDSIITLKSWISVTKARYEEVQTWAQQQGQKIQASLVALEAEREEVQRLLDWISSAEEALNLREQEPLPETTEQNQELIEQHMVQFFSFLLTTYKRRSTLKLQPVVPVPLDHLDPQTPQLHELVSQWQKLWLLTVARQNRLEQHQQALREMEEFTNFDFNIWRKRYIQWISHLKSRILDVFRSIDRDQDGRISQKEFIDYVLASKFPTNSLEMNAVANIFDMNSDGFIDYYEFVSALHPSRDPYRKTLDADQINEEVRTLSRQVSQCNCPKRFQVEQISANRYRFGDSQQLRMVRILRSTLMVRVGGGWTALDEFLVKNDPCRGHIQLNPPAVSPTVKGRTNLKIKEKYLSPAGSTSKGLTVSRSNSSLSLYSSASAPTSPMTRKARY</sequence>
<dbReference type="CDD" id="cd00176">
    <property type="entry name" value="SPEC"/>
    <property type="match status" value="5"/>
</dbReference>
<keyword evidence="4" id="KW-0106">Calcium</keyword>
<evidence type="ECO:0000313" key="10">
    <source>
        <dbReference type="Proteomes" id="UP000261640"/>
    </source>
</evidence>
<dbReference type="SUPFAM" id="SSF46966">
    <property type="entry name" value="Spectrin repeat"/>
    <property type="match status" value="11"/>
</dbReference>
<dbReference type="GO" id="GO:0005198">
    <property type="term" value="F:structural molecule activity"/>
    <property type="evidence" value="ECO:0007669"/>
    <property type="project" value="TreeGrafter"/>
</dbReference>
<dbReference type="PROSITE" id="PS51460">
    <property type="entry name" value="GAR"/>
    <property type="match status" value="1"/>
</dbReference>
<dbReference type="GO" id="GO:0005737">
    <property type="term" value="C:cytoplasm"/>
    <property type="evidence" value="ECO:0007669"/>
    <property type="project" value="TreeGrafter"/>
</dbReference>
<dbReference type="Gene3D" id="1.20.58.60">
    <property type="match status" value="8"/>
</dbReference>
<evidence type="ECO:0000313" key="9">
    <source>
        <dbReference type="Ensembl" id="ENSMAMP00000041790.1"/>
    </source>
</evidence>
<dbReference type="Ensembl" id="ENSMAMT00000054685.1">
    <property type="protein sequence ID" value="ENSMAMP00000041790.1"/>
    <property type="gene ID" value="ENSMAMG00000027680.1"/>
</dbReference>
<dbReference type="Pfam" id="PF02187">
    <property type="entry name" value="GAS2"/>
    <property type="match status" value="1"/>
</dbReference>
<dbReference type="InterPro" id="IPR036534">
    <property type="entry name" value="GAR_dom_sf"/>
</dbReference>
<feature type="compositionally biased region" description="Polar residues" evidence="6">
    <location>
        <begin position="93"/>
        <end position="125"/>
    </location>
</feature>
<dbReference type="Proteomes" id="UP000261640">
    <property type="component" value="Unplaced"/>
</dbReference>
<dbReference type="InterPro" id="IPR018159">
    <property type="entry name" value="Spectrin/alpha-actinin"/>
</dbReference>
<name>A0A7N9ALI6_9TELE</name>
<feature type="compositionally biased region" description="Basic and acidic residues" evidence="6">
    <location>
        <begin position="58"/>
        <end position="80"/>
    </location>
</feature>
<feature type="domain" description="GAR" evidence="8">
    <location>
        <begin position="1795"/>
        <end position="1870"/>
    </location>
</feature>
<dbReference type="FunFam" id="1.20.58.60:FF:000001">
    <property type="entry name" value="Microtubule-actin cross-linking factor 1"/>
    <property type="match status" value="3"/>
</dbReference>
<keyword evidence="3" id="KW-0479">Metal-binding</keyword>
<dbReference type="InterPro" id="IPR018247">
    <property type="entry name" value="EF_Hand_1_Ca_BS"/>
</dbReference>
<feature type="domain" description="EF-hand" evidence="7">
    <location>
        <begin position="1755"/>
        <end position="1790"/>
    </location>
</feature>
<evidence type="ECO:0000256" key="1">
    <source>
        <dbReference type="ARBA" id="ARBA00004245"/>
    </source>
</evidence>
<dbReference type="Pfam" id="PF00435">
    <property type="entry name" value="Spectrin"/>
    <property type="match status" value="5"/>
</dbReference>
<keyword evidence="2" id="KW-0963">Cytoplasm</keyword>
<dbReference type="GO" id="GO:0005509">
    <property type="term" value="F:calcium ion binding"/>
    <property type="evidence" value="ECO:0007669"/>
    <property type="project" value="InterPro"/>
</dbReference>
<evidence type="ECO:0000259" key="7">
    <source>
        <dbReference type="PROSITE" id="PS50222"/>
    </source>
</evidence>
<dbReference type="SUPFAM" id="SSF47473">
    <property type="entry name" value="EF-hand"/>
    <property type="match status" value="1"/>
</dbReference>
<protein>
    <submittedName>
        <fullName evidence="9">Microtubule actin crosslinking factor 1b</fullName>
    </submittedName>
</protein>
<dbReference type="GeneTree" id="ENSGT00940000159045"/>
<dbReference type="GO" id="GO:0042060">
    <property type="term" value="P:wound healing"/>
    <property type="evidence" value="ECO:0007669"/>
    <property type="project" value="TreeGrafter"/>
</dbReference>
<dbReference type="PROSITE" id="PS50222">
    <property type="entry name" value="EF_HAND_2"/>
    <property type="match status" value="2"/>
</dbReference>
<accession>A0A7N9ALI6</accession>
<dbReference type="SMART" id="SM00150">
    <property type="entry name" value="SPEC"/>
    <property type="match status" value="9"/>
</dbReference>
<dbReference type="InterPro" id="IPR043197">
    <property type="entry name" value="Plakin"/>
</dbReference>
<reference evidence="9" key="2">
    <citation type="submission" date="2025-09" db="UniProtKB">
        <authorList>
            <consortium name="Ensembl"/>
        </authorList>
    </citation>
    <scope>IDENTIFICATION</scope>
</reference>
<dbReference type="GO" id="GO:0005882">
    <property type="term" value="C:intermediate filament"/>
    <property type="evidence" value="ECO:0007669"/>
    <property type="project" value="TreeGrafter"/>
</dbReference>
<dbReference type="GO" id="GO:0045104">
    <property type="term" value="P:intermediate filament cytoskeleton organization"/>
    <property type="evidence" value="ECO:0007669"/>
    <property type="project" value="InterPro"/>
</dbReference>
<dbReference type="GO" id="GO:0005886">
    <property type="term" value="C:plasma membrane"/>
    <property type="evidence" value="ECO:0007669"/>
    <property type="project" value="UniProtKB-SubCell"/>
</dbReference>
<evidence type="ECO:0000256" key="2">
    <source>
        <dbReference type="ARBA" id="ARBA00022490"/>
    </source>
</evidence>
<dbReference type="GO" id="GO:0008017">
    <property type="term" value="F:microtubule binding"/>
    <property type="evidence" value="ECO:0007669"/>
    <property type="project" value="InterPro"/>
</dbReference>
<dbReference type="SMART" id="SM00243">
    <property type="entry name" value="GAS2"/>
    <property type="match status" value="1"/>
</dbReference>
<feature type="compositionally biased region" description="Basic and acidic residues" evidence="6">
    <location>
        <begin position="18"/>
        <end position="50"/>
    </location>
</feature>
<dbReference type="InterPro" id="IPR011992">
    <property type="entry name" value="EF-hand-dom_pair"/>
</dbReference>
<proteinExistence type="predicted"/>
<dbReference type="InterPro" id="IPR002048">
    <property type="entry name" value="EF_hand_dom"/>
</dbReference>
<organism evidence="9 10">
    <name type="scientific">Mastacembelus armatus</name>
    <name type="common">zig-zag eel</name>
    <dbReference type="NCBI Taxonomy" id="205130"/>
    <lineage>
        <taxon>Eukaryota</taxon>
        <taxon>Metazoa</taxon>
        <taxon>Chordata</taxon>
        <taxon>Craniata</taxon>
        <taxon>Vertebrata</taxon>
        <taxon>Euteleostomi</taxon>
        <taxon>Actinopterygii</taxon>
        <taxon>Neopterygii</taxon>
        <taxon>Teleostei</taxon>
        <taxon>Neoteleostei</taxon>
        <taxon>Acanthomorphata</taxon>
        <taxon>Anabantaria</taxon>
        <taxon>Synbranchiformes</taxon>
        <taxon>Mastacembelidae</taxon>
        <taxon>Mastacembelus</taxon>
    </lineage>
</organism>
<evidence type="ECO:0000256" key="5">
    <source>
        <dbReference type="ARBA" id="ARBA00023212"/>
    </source>
</evidence>
<evidence type="ECO:0000256" key="3">
    <source>
        <dbReference type="ARBA" id="ARBA00022723"/>
    </source>
</evidence>
<dbReference type="InterPro" id="IPR002017">
    <property type="entry name" value="Spectrin_repeat"/>
</dbReference>
<evidence type="ECO:0000256" key="4">
    <source>
        <dbReference type="ARBA" id="ARBA00022837"/>
    </source>
</evidence>
<dbReference type="InParanoid" id="A0A7N9ALI6"/>
<dbReference type="PROSITE" id="PS00018">
    <property type="entry name" value="EF_HAND_1"/>
    <property type="match status" value="2"/>
</dbReference>
<dbReference type="PANTHER" id="PTHR23169">
    <property type="entry name" value="ENVOPLAKIN"/>
    <property type="match status" value="1"/>
</dbReference>
<dbReference type="InterPro" id="IPR003108">
    <property type="entry name" value="GAR_dom"/>
</dbReference>
<keyword evidence="10" id="KW-1185">Reference proteome</keyword>